<dbReference type="RefSeq" id="WP_265961363.1">
    <property type="nucleotide sequence ID" value="NZ_JAPEVI010000003.1"/>
</dbReference>
<dbReference type="EMBL" id="JAPEVI010000003">
    <property type="protein sequence ID" value="MCX2721655.1"/>
    <property type="molecule type" value="Genomic_DNA"/>
</dbReference>
<dbReference type="PANTHER" id="PTHR46268">
    <property type="entry name" value="STRESS RESPONSE PROTEIN NHAX"/>
    <property type="match status" value="1"/>
</dbReference>
<dbReference type="InterPro" id="IPR006016">
    <property type="entry name" value="UspA"/>
</dbReference>
<proteinExistence type="inferred from homology"/>
<feature type="domain" description="UspA" evidence="2">
    <location>
        <begin position="6"/>
        <end position="143"/>
    </location>
</feature>
<evidence type="ECO:0000313" key="3">
    <source>
        <dbReference type="EMBL" id="MCX2721655.1"/>
    </source>
</evidence>
<reference evidence="3 4" key="1">
    <citation type="journal article" date="2016" name="Int. J. Syst. Evol. Microbiol.">
        <title>Labrenzia salina sp. nov., isolated from the rhizosphere of the halophyte Arthrocnemum macrostachyum.</title>
        <authorList>
            <person name="Camacho M."/>
            <person name="Redondo-Gomez S."/>
            <person name="Rodriguez-Llorente I."/>
            <person name="Rohde M."/>
            <person name="Sproer C."/>
            <person name="Schumann P."/>
            <person name="Klenk H.P."/>
            <person name="Montero-Calasanz M.D.C."/>
        </authorList>
    </citation>
    <scope>NUCLEOTIDE SEQUENCE [LARGE SCALE GENOMIC DNA]</scope>
    <source>
        <strain evidence="3 4">DSM 29163</strain>
    </source>
</reference>
<dbReference type="InterPro" id="IPR006015">
    <property type="entry name" value="Universal_stress_UspA"/>
</dbReference>
<evidence type="ECO:0000259" key="2">
    <source>
        <dbReference type="Pfam" id="PF00582"/>
    </source>
</evidence>
<dbReference type="Pfam" id="PF00582">
    <property type="entry name" value="Usp"/>
    <property type="match status" value="1"/>
</dbReference>
<accession>A0ABT3QXQ5</accession>
<dbReference type="PANTHER" id="PTHR46268:SF6">
    <property type="entry name" value="UNIVERSAL STRESS PROTEIN UP12"/>
    <property type="match status" value="1"/>
</dbReference>
<dbReference type="InterPro" id="IPR014729">
    <property type="entry name" value="Rossmann-like_a/b/a_fold"/>
</dbReference>
<dbReference type="CDD" id="cd00293">
    <property type="entry name" value="USP-like"/>
    <property type="match status" value="1"/>
</dbReference>
<evidence type="ECO:0000313" key="4">
    <source>
        <dbReference type="Proteomes" id="UP001300261"/>
    </source>
</evidence>
<dbReference type="SUPFAM" id="SSF52402">
    <property type="entry name" value="Adenine nucleotide alpha hydrolases-like"/>
    <property type="match status" value="1"/>
</dbReference>
<keyword evidence="4" id="KW-1185">Reference proteome</keyword>
<gene>
    <name evidence="3" type="ORF">ON753_04425</name>
</gene>
<comment type="caution">
    <text evidence="3">The sequence shown here is derived from an EMBL/GenBank/DDBJ whole genome shotgun (WGS) entry which is preliminary data.</text>
</comment>
<sequence length="143" mass="15253">MSGTYIVGYDGTDASHRAVALAASLAKSSGARIHLVHVLEWSPYSFLTQEELAERHKRRAEELKRAESLLEPAAKELEAKGLQATSEARYGHAGELFCGIAEKIGDSQIFIGRKGSGTLAERLLGGLAITLVQASPVPVTVVP</sequence>
<evidence type="ECO:0000256" key="1">
    <source>
        <dbReference type="ARBA" id="ARBA00008791"/>
    </source>
</evidence>
<dbReference type="Proteomes" id="UP001300261">
    <property type="component" value="Unassembled WGS sequence"/>
</dbReference>
<comment type="similarity">
    <text evidence="1">Belongs to the universal stress protein A family.</text>
</comment>
<protein>
    <submittedName>
        <fullName evidence="3">Universal stress protein</fullName>
    </submittedName>
</protein>
<name>A0ABT3QXQ5_9HYPH</name>
<dbReference type="PRINTS" id="PR01438">
    <property type="entry name" value="UNVRSLSTRESS"/>
</dbReference>
<organism evidence="3 4">
    <name type="scientific">Roseibium salinum</name>
    <dbReference type="NCBI Taxonomy" id="1604349"/>
    <lineage>
        <taxon>Bacteria</taxon>
        <taxon>Pseudomonadati</taxon>
        <taxon>Pseudomonadota</taxon>
        <taxon>Alphaproteobacteria</taxon>
        <taxon>Hyphomicrobiales</taxon>
        <taxon>Stappiaceae</taxon>
        <taxon>Roseibium</taxon>
    </lineage>
</organism>
<dbReference type="Gene3D" id="3.40.50.620">
    <property type="entry name" value="HUPs"/>
    <property type="match status" value="1"/>
</dbReference>